<keyword evidence="5 7" id="KW-1133">Transmembrane helix</keyword>
<keyword evidence="6 7" id="KW-0472">Membrane</keyword>
<evidence type="ECO:0000313" key="8">
    <source>
        <dbReference type="EMBL" id="SDH10589.1"/>
    </source>
</evidence>
<feature type="transmembrane region" description="Helical" evidence="7">
    <location>
        <begin position="236"/>
        <end position="256"/>
    </location>
</feature>
<keyword evidence="9" id="KW-1185">Reference proteome</keyword>
<dbReference type="PANTHER" id="PTHR30188">
    <property type="entry name" value="ABC TRANSPORTER PERMEASE PROTEIN-RELATED"/>
    <property type="match status" value="1"/>
</dbReference>
<evidence type="ECO:0000256" key="4">
    <source>
        <dbReference type="ARBA" id="ARBA00022692"/>
    </source>
</evidence>
<dbReference type="NCBIfam" id="TIGR00056">
    <property type="entry name" value="MlaE family lipid ABC transporter permease subunit"/>
    <property type="match status" value="1"/>
</dbReference>
<evidence type="ECO:0000313" key="9">
    <source>
        <dbReference type="Proteomes" id="UP000199274"/>
    </source>
</evidence>
<dbReference type="EMBL" id="FNDB01000004">
    <property type="protein sequence ID" value="SDH10589.1"/>
    <property type="molecule type" value="Genomic_DNA"/>
</dbReference>
<dbReference type="Pfam" id="PF02405">
    <property type="entry name" value="MlaE"/>
    <property type="match status" value="1"/>
</dbReference>
<feature type="transmembrane region" description="Helical" evidence="7">
    <location>
        <begin position="198"/>
        <end position="224"/>
    </location>
</feature>
<dbReference type="STRING" id="178355.SAMN04488062_104145"/>
<evidence type="ECO:0000256" key="6">
    <source>
        <dbReference type="ARBA" id="ARBA00023136"/>
    </source>
</evidence>
<protein>
    <submittedName>
        <fullName evidence="8">Phospholipid/cholesterol/gamma-HCH transport system permease protein</fullName>
    </submittedName>
</protein>
<dbReference type="Proteomes" id="UP000199274">
    <property type="component" value="Unassembled WGS sequence"/>
</dbReference>
<name>A0A1G7ZPK9_9FLAO</name>
<evidence type="ECO:0000256" key="3">
    <source>
        <dbReference type="ARBA" id="ARBA00022448"/>
    </source>
</evidence>
<dbReference type="PANTHER" id="PTHR30188:SF4">
    <property type="entry name" value="PROTEIN TRIGALACTOSYLDIACYLGLYCEROL 1, CHLOROPLASTIC"/>
    <property type="match status" value="1"/>
</dbReference>
<comment type="similarity">
    <text evidence="2 7">Belongs to the MlaE permease family.</text>
</comment>
<keyword evidence="4 7" id="KW-0812">Transmembrane</keyword>
<feature type="transmembrane region" description="Helical" evidence="7">
    <location>
        <begin position="151"/>
        <end position="177"/>
    </location>
</feature>
<evidence type="ECO:0000256" key="1">
    <source>
        <dbReference type="ARBA" id="ARBA00004141"/>
    </source>
</evidence>
<dbReference type="GO" id="GO:0043190">
    <property type="term" value="C:ATP-binding cassette (ABC) transporter complex"/>
    <property type="evidence" value="ECO:0007669"/>
    <property type="project" value="InterPro"/>
</dbReference>
<dbReference type="GO" id="GO:0005548">
    <property type="term" value="F:phospholipid transporter activity"/>
    <property type="evidence" value="ECO:0007669"/>
    <property type="project" value="TreeGrafter"/>
</dbReference>
<gene>
    <name evidence="8" type="ORF">SAMN04488062_104145</name>
</gene>
<keyword evidence="3" id="KW-0813">Transport</keyword>
<comment type="caution">
    <text evidence="7">Lacks conserved residue(s) required for the propagation of feature annotation.</text>
</comment>
<evidence type="ECO:0000256" key="2">
    <source>
        <dbReference type="ARBA" id="ARBA00007556"/>
    </source>
</evidence>
<organism evidence="8 9">
    <name type="scientific">Flavobacterium omnivorum</name>
    <dbReference type="NCBI Taxonomy" id="178355"/>
    <lineage>
        <taxon>Bacteria</taxon>
        <taxon>Pseudomonadati</taxon>
        <taxon>Bacteroidota</taxon>
        <taxon>Flavobacteriia</taxon>
        <taxon>Flavobacteriales</taxon>
        <taxon>Flavobacteriaceae</taxon>
        <taxon>Flavobacterium</taxon>
    </lineage>
</organism>
<feature type="transmembrane region" description="Helical" evidence="7">
    <location>
        <begin position="54"/>
        <end position="75"/>
    </location>
</feature>
<dbReference type="AlphaFoldDB" id="A0A1G7ZPK9"/>
<proteinExistence type="inferred from homology"/>
<dbReference type="InterPro" id="IPR030802">
    <property type="entry name" value="Permease_MalE"/>
</dbReference>
<evidence type="ECO:0000256" key="5">
    <source>
        <dbReference type="ARBA" id="ARBA00022989"/>
    </source>
</evidence>
<accession>A0A1G7ZPK9</accession>
<dbReference type="InterPro" id="IPR003453">
    <property type="entry name" value="ABC_MlaE_roteobac"/>
</dbReference>
<sequence length="263" mass="28756">MSNTLTAKKESMISYLKETFNDVGNVTLFALRFFKEVIKPPYEMKEFIKQCYVIGYKSLPLVTITGFIMGLVLTLQSRPTLAKFGAESWLPSMVALSLIREIAPVITALICAGKVSSGIGAELGSMKVTEQIDAMEVSAINPYKYLVVTRILATTLMIPLLVIYADGIGVIGGYIGINIHSDVNFHRYLAQVLESITFLDIFPATMKTFFFGFFIGMIGCFKGFNAANGTESVGKAANSAVVTASLTIFIIDMLAVQITDLFF</sequence>
<comment type="subcellular location">
    <subcellularLocation>
        <location evidence="1">Membrane</location>
        <topology evidence="1">Multi-pass membrane protein</topology>
    </subcellularLocation>
</comment>
<reference evidence="9" key="1">
    <citation type="submission" date="2016-10" db="EMBL/GenBank/DDBJ databases">
        <authorList>
            <person name="Varghese N."/>
            <person name="Submissions S."/>
        </authorList>
    </citation>
    <scope>NUCLEOTIDE SEQUENCE [LARGE SCALE GENOMIC DNA]</scope>
    <source>
        <strain evidence="9">CGMCC 1.2747</strain>
    </source>
</reference>
<evidence type="ECO:0000256" key="7">
    <source>
        <dbReference type="RuleBase" id="RU362044"/>
    </source>
</evidence>